<feature type="domain" description="Pyrroloquinoline quinone-dependent pyranose dehydrogenase beta-propeller" evidence="2">
    <location>
        <begin position="332"/>
        <end position="445"/>
    </location>
</feature>
<gene>
    <name evidence="3" type="ORF">OKA05_06415</name>
</gene>
<evidence type="ECO:0000313" key="4">
    <source>
        <dbReference type="Proteomes" id="UP001320876"/>
    </source>
</evidence>
<evidence type="ECO:0000313" key="3">
    <source>
        <dbReference type="EMBL" id="MCW1922178.1"/>
    </source>
</evidence>
<proteinExistence type="predicted"/>
<dbReference type="PANTHER" id="PTHR33546:SF1">
    <property type="entry name" value="LARGE, MULTIFUNCTIONAL SECRETED PROTEIN"/>
    <property type="match status" value="1"/>
</dbReference>
<reference evidence="3 4" key="1">
    <citation type="submission" date="2022-10" db="EMBL/GenBank/DDBJ databases">
        <title>Luteolibacter arcticus strain CCTCC AB 2014275, whole genome shotgun sequencing project.</title>
        <authorList>
            <person name="Zhao G."/>
            <person name="Shen L."/>
        </authorList>
    </citation>
    <scope>NUCLEOTIDE SEQUENCE [LARGE SCALE GENOMIC DNA]</scope>
    <source>
        <strain evidence="3 4">CCTCC AB 2014275</strain>
    </source>
</reference>
<accession>A0ABT3GEX9</accession>
<feature type="region of interest" description="Disordered" evidence="1">
    <location>
        <begin position="65"/>
        <end position="89"/>
    </location>
</feature>
<dbReference type="EMBL" id="JAPDDT010000002">
    <property type="protein sequence ID" value="MCW1922178.1"/>
    <property type="molecule type" value="Genomic_DNA"/>
</dbReference>
<dbReference type="InterPro" id="IPR011042">
    <property type="entry name" value="6-blade_b-propeller_TolB-like"/>
</dbReference>
<keyword evidence="4" id="KW-1185">Reference proteome</keyword>
<dbReference type="Gene3D" id="2.120.10.30">
    <property type="entry name" value="TolB, C-terminal domain"/>
    <property type="match status" value="1"/>
</dbReference>
<dbReference type="SUPFAM" id="SSF50952">
    <property type="entry name" value="Soluble quinoprotein glucose dehydrogenase"/>
    <property type="match status" value="1"/>
</dbReference>
<dbReference type="RefSeq" id="WP_264486288.1">
    <property type="nucleotide sequence ID" value="NZ_JAPDDT010000002.1"/>
</dbReference>
<dbReference type="Proteomes" id="UP001320876">
    <property type="component" value="Unassembled WGS sequence"/>
</dbReference>
<name>A0ABT3GEX9_9BACT</name>
<evidence type="ECO:0000259" key="2">
    <source>
        <dbReference type="Pfam" id="PF22807"/>
    </source>
</evidence>
<dbReference type="InterPro" id="IPR011041">
    <property type="entry name" value="Quinoprot_gluc/sorb_DH_b-prop"/>
</dbReference>
<comment type="caution">
    <text evidence="3">The sequence shown here is derived from an EMBL/GenBank/DDBJ whole genome shotgun (WGS) entry which is preliminary data.</text>
</comment>
<dbReference type="Pfam" id="PF22807">
    <property type="entry name" value="TrAA12"/>
    <property type="match status" value="2"/>
</dbReference>
<sequence length="449" mass="49928">MMISRFASLFSLFKRRQRLAPPRRFRRVRMFNLILIGAALIAVGLEGELRAEEVKTVPFKPEPIKVTLDDLPAPTPDDSPSKRPKVDPVPGEATLMAPEGFKISLFAKDMKQARWLALTPDGDVLLAQSKEDKISILRDTDGDGSIDSTTTFADKSNETNVPFGMAFVDGYFLLGNTDAVRRYGWKKGQLKLEGKGEQITELPGGGYNQHWTRNVVADGKGEWIYVSVGSKSNVDVEEEPRASVLRMKPDGSDRKVFARGLRNPVGLALHPASGDLFATVNERDRLGDDLVPDYLTEVQEGGFYGWPYTYLKPENLDPRRMKDGKSENPELAAKTLSPDLLFQAHSAALGICFSKGDKFPAKYRDGAFVAFRGSWNRNAGTGYKIVFVPFGSNGKPEGHYEDFVKGFMTDESTPRTWGRPVGVMMHPDGSLLFTEEENGRIYRVSYQGN</sequence>
<evidence type="ECO:0000256" key="1">
    <source>
        <dbReference type="SAM" id="MobiDB-lite"/>
    </source>
</evidence>
<organism evidence="3 4">
    <name type="scientific">Luteolibacter arcticus</name>
    <dbReference type="NCBI Taxonomy" id="1581411"/>
    <lineage>
        <taxon>Bacteria</taxon>
        <taxon>Pseudomonadati</taxon>
        <taxon>Verrucomicrobiota</taxon>
        <taxon>Verrucomicrobiia</taxon>
        <taxon>Verrucomicrobiales</taxon>
        <taxon>Verrucomicrobiaceae</taxon>
        <taxon>Luteolibacter</taxon>
    </lineage>
</organism>
<feature type="compositionally biased region" description="Low complexity" evidence="1">
    <location>
        <begin position="69"/>
        <end position="78"/>
    </location>
</feature>
<dbReference type="InterPro" id="IPR054539">
    <property type="entry name" value="Beta-prop_PDH"/>
</dbReference>
<feature type="domain" description="Pyrroloquinoline quinone-dependent pyranose dehydrogenase beta-propeller" evidence="2">
    <location>
        <begin position="98"/>
        <end position="286"/>
    </location>
</feature>
<protein>
    <submittedName>
        <fullName evidence="3">Sorbosone dehydrogenase family protein</fullName>
    </submittedName>
</protein>
<dbReference type="PANTHER" id="PTHR33546">
    <property type="entry name" value="LARGE, MULTIFUNCTIONAL SECRETED PROTEIN-RELATED"/>
    <property type="match status" value="1"/>
</dbReference>